<dbReference type="GO" id="GO:0005886">
    <property type="term" value="C:plasma membrane"/>
    <property type="evidence" value="ECO:0007669"/>
    <property type="project" value="UniProtKB-SubCell"/>
</dbReference>
<feature type="transmembrane region" description="Helical" evidence="8">
    <location>
        <begin position="277"/>
        <end position="297"/>
    </location>
</feature>
<feature type="transmembrane region" description="Helical" evidence="8">
    <location>
        <begin position="468"/>
        <end position="488"/>
    </location>
</feature>
<feature type="transmembrane region" description="Helical" evidence="8">
    <location>
        <begin position="373"/>
        <end position="392"/>
    </location>
</feature>
<feature type="transmembrane region" description="Helical" evidence="8">
    <location>
        <begin position="32"/>
        <end position="49"/>
    </location>
</feature>
<dbReference type="EMBL" id="CP013099">
    <property type="protein sequence ID" value="ALP52824.1"/>
    <property type="molecule type" value="Genomic_DNA"/>
</dbReference>
<evidence type="ECO:0000313" key="11">
    <source>
        <dbReference type="Proteomes" id="UP000055136"/>
    </source>
</evidence>
<name>A0A0S2TCD8_9GAMM</name>
<comment type="subcellular location">
    <subcellularLocation>
        <location evidence="1">Cell membrane</location>
        <topology evidence="1">Multi-pass membrane protein</topology>
    </subcellularLocation>
    <subcellularLocation>
        <location evidence="7">Membrane</location>
        <topology evidence="7">Multi-pass membrane protein</topology>
    </subcellularLocation>
</comment>
<dbReference type="InterPro" id="IPR050586">
    <property type="entry name" value="CPA3_Na-H_Antiporter_D"/>
</dbReference>
<dbReference type="STRING" id="1748243.Tel_06460"/>
<feature type="domain" description="NADH:quinone oxidoreductase/Mrp antiporter transmembrane" evidence="9">
    <location>
        <begin position="126"/>
        <end position="423"/>
    </location>
</feature>
<dbReference type="InterPro" id="IPR003918">
    <property type="entry name" value="NADH_UbQ_OxRdtase"/>
</dbReference>
<evidence type="ECO:0000313" key="10">
    <source>
        <dbReference type="EMBL" id="ALP52824.1"/>
    </source>
</evidence>
<evidence type="ECO:0000256" key="5">
    <source>
        <dbReference type="ARBA" id="ARBA00022989"/>
    </source>
</evidence>
<feature type="transmembrane region" description="Helical" evidence="8">
    <location>
        <begin position="129"/>
        <end position="147"/>
    </location>
</feature>
<evidence type="ECO:0000256" key="8">
    <source>
        <dbReference type="SAM" id="Phobius"/>
    </source>
</evidence>
<feature type="transmembrane region" description="Helical" evidence="8">
    <location>
        <begin position="208"/>
        <end position="230"/>
    </location>
</feature>
<keyword evidence="3" id="KW-1003">Cell membrane</keyword>
<evidence type="ECO:0000256" key="3">
    <source>
        <dbReference type="ARBA" id="ARBA00022475"/>
    </source>
</evidence>
<keyword evidence="11" id="KW-1185">Reference proteome</keyword>
<feature type="transmembrane region" description="Helical" evidence="8">
    <location>
        <begin position="412"/>
        <end position="436"/>
    </location>
</feature>
<accession>A0A0S2TCD8</accession>
<dbReference type="InterPro" id="IPR001750">
    <property type="entry name" value="ND/Mrp_TM"/>
</dbReference>
<keyword evidence="4 7" id="KW-0812">Transmembrane</keyword>
<feature type="transmembrane region" description="Helical" evidence="8">
    <location>
        <begin position="107"/>
        <end position="123"/>
    </location>
</feature>
<dbReference type="NCBIfam" id="NF009309">
    <property type="entry name" value="PRK12666.1"/>
    <property type="match status" value="1"/>
</dbReference>
<evidence type="ECO:0000256" key="1">
    <source>
        <dbReference type="ARBA" id="ARBA00004651"/>
    </source>
</evidence>
<proteinExistence type="inferred from homology"/>
<feature type="transmembrane region" description="Helical" evidence="8">
    <location>
        <begin position="159"/>
        <end position="183"/>
    </location>
</feature>
<dbReference type="PRINTS" id="PR01437">
    <property type="entry name" value="NUOXDRDTASE4"/>
</dbReference>
<evidence type="ECO:0000256" key="4">
    <source>
        <dbReference type="ARBA" id="ARBA00022692"/>
    </source>
</evidence>
<dbReference type="GO" id="GO:0008137">
    <property type="term" value="F:NADH dehydrogenase (ubiquinone) activity"/>
    <property type="evidence" value="ECO:0007669"/>
    <property type="project" value="InterPro"/>
</dbReference>
<evidence type="ECO:0000259" key="9">
    <source>
        <dbReference type="Pfam" id="PF00361"/>
    </source>
</evidence>
<dbReference type="Proteomes" id="UP000055136">
    <property type="component" value="Chromosome"/>
</dbReference>
<feature type="transmembrane region" description="Helical" evidence="8">
    <location>
        <begin position="69"/>
        <end position="95"/>
    </location>
</feature>
<sequence length="534" mass="56269">MNHLVFAPVLLPLLAAILLLLLRPLDLGLRRLLSLFAVVAQIGLAAALLPDVHSGEILTYALGDWAPPFGIVLVADRLAVWMLLITALLALFALLHAVRGSDSSGRHFHVLFQLQLFGLNGAFLTGDLFNLFVFFEILLLASYGLLLHGGGRRRTRAGLHFVVINLAGSTLFLFAAGTLYGVLGTLNMADLARQVATLPPENLGPVKAAALLLFGVFALKSALLPLHLWLPAAYANTSAPVAALFAIMTKVGAYSILRIDTLIFGGSAGPLAGMLGGWLLPLALLTLVVGMLGVLAATALRQQIAYLVVASVGSLLTAFALGSTAGIAAGLYYLPHATFAAAAFFLLADTLACRRGKYDDRFVPEVALADRKILGSLFFVVAVLMAGLPPLSGFIGKWLTLQAAIQHPHMPWIMGVILVTSLLAIIALARAGNVLFYRAETAVMRSDPGATHHPEGSQRGGRGLALELLPTVALLLLCGALVVGAGPVDEYTRATSMQLLQPDAYVHAVLGSPTTTHLGAMPVLTQEDILGGRP</sequence>
<feature type="transmembrane region" description="Helical" evidence="8">
    <location>
        <begin position="6"/>
        <end position="25"/>
    </location>
</feature>
<feature type="transmembrane region" description="Helical" evidence="8">
    <location>
        <begin position="304"/>
        <end position="327"/>
    </location>
</feature>
<dbReference type="PANTHER" id="PTHR42703">
    <property type="entry name" value="NADH DEHYDROGENASE"/>
    <property type="match status" value="1"/>
</dbReference>
<feature type="transmembrane region" description="Helical" evidence="8">
    <location>
        <begin position="333"/>
        <end position="352"/>
    </location>
</feature>
<evidence type="ECO:0000256" key="2">
    <source>
        <dbReference type="ARBA" id="ARBA00005346"/>
    </source>
</evidence>
<evidence type="ECO:0000256" key="7">
    <source>
        <dbReference type="RuleBase" id="RU000320"/>
    </source>
</evidence>
<dbReference type="GO" id="GO:0042773">
    <property type="term" value="P:ATP synthesis coupled electron transport"/>
    <property type="evidence" value="ECO:0007669"/>
    <property type="project" value="InterPro"/>
</dbReference>
<dbReference type="PANTHER" id="PTHR42703:SF1">
    <property type="entry name" value="NA(+)_H(+) ANTIPORTER SUBUNIT D1"/>
    <property type="match status" value="1"/>
</dbReference>
<dbReference type="KEGG" id="tee:Tel_06460"/>
<feature type="transmembrane region" description="Helical" evidence="8">
    <location>
        <begin position="237"/>
        <end position="257"/>
    </location>
</feature>
<dbReference type="Pfam" id="PF00361">
    <property type="entry name" value="Proton_antipo_M"/>
    <property type="match status" value="1"/>
</dbReference>
<protein>
    <submittedName>
        <fullName evidence="10">Cation:proton antiporter</fullName>
    </submittedName>
</protein>
<dbReference type="AlphaFoldDB" id="A0A0S2TCD8"/>
<organism evidence="10 11">
    <name type="scientific">Candidatus Tenderia electrophaga</name>
    <dbReference type="NCBI Taxonomy" id="1748243"/>
    <lineage>
        <taxon>Bacteria</taxon>
        <taxon>Pseudomonadati</taxon>
        <taxon>Pseudomonadota</taxon>
        <taxon>Gammaproteobacteria</taxon>
        <taxon>Candidatus Tenderiales</taxon>
        <taxon>Candidatus Tenderiaceae</taxon>
        <taxon>Candidatus Tenderia</taxon>
    </lineage>
</organism>
<evidence type="ECO:0000256" key="6">
    <source>
        <dbReference type="ARBA" id="ARBA00023136"/>
    </source>
</evidence>
<comment type="similarity">
    <text evidence="2">Belongs to the CPA3 antiporters (TC 2.A.63) subunit D family.</text>
</comment>
<keyword evidence="5 8" id="KW-1133">Transmembrane helix</keyword>
<gene>
    <name evidence="10" type="ORF">Tel_06460</name>
</gene>
<keyword evidence="6 8" id="KW-0472">Membrane</keyword>
<reference evidence="10" key="1">
    <citation type="submission" date="2015-10" db="EMBL/GenBank/DDBJ databases">
        <title>Description of Candidatus Tenderia electrophaga gen. nov, sp. nov., an Uncultivated Electroautotroph from a Biocathode Enrichment.</title>
        <authorList>
            <person name="Eddie B.J."/>
            <person name="Malanoski A.P."/>
            <person name="Wang Z."/>
            <person name="Hall R.J."/>
            <person name="Oh S.D."/>
            <person name="Heiner C."/>
            <person name="Lin B."/>
            <person name="Strycharz-Glaven S.M."/>
        </authorList>
    </citation>
    <scope>NUCLEOTIDE SEQUENCE [LARGE SCALE GENOMIC DNA]</scope>
    <source>
        <strain evidence="10">NRL1</strain>
    </source>
</reference>